<dbReference type="SUPFAM" id="SSF110997">
    <property type="entry name" value="Sporulation related repeat"/>
    <property type="match status" value="1"/>
</dbReference>
<evidence type="ECO:0000256" key="1">
    <source>
        <dbReference type="SAM" id="MobiDB-lite"/>
    </source>
</evidence>
<dbReference type="AlphaFoldDB" id="A0A2S0MVV2"/>
<dbReference type="Gene3D" id="3.30.70.1070">
    <property type="entry name" value="Sporulation related repeat"/>
    <property type="match status" value="1"/>
</dbReference>
<dbReference type="GO" id="GO:0032153">
    <property type="term" value="C:cell division site"/>
    <property type="evidence" value="ECO:0007669"/>
    <property type="project" value="TreeGrafter"/>
</dbReference>
<keyword evidence="2" id="KW-0472">Membrane</keyword>
<evidence type="ECO:0000313" key="5">
    <source>
        <dbReference type="Proteomes" id="UP000239326"/>
    </source>
</evidence>
<dbReference type="GO" id="GO:0030428">
    <property type="term" value="C:cell septum"/>
    <property type="evidence" value="ECO:0007669"/>
    <property type="project" value="TreeGrafter"/>
</dbReference>
<dbReference type="PROSITE" id="PS51724">
    <property type="entry name" value="SPOR"/>
    <property type="match status" value="1"/>
</dbReference>
<dbReference type="InterPro" id="IPR007730">
    <property type="entry name" value="SPOR-like_dom"/>
</dbReference>
<feature type="transmembrane region" description="Helical" evidence="2">
    <location>
        <begin position="41"/>
        <end position="59"/>
    </location>
</feature>
<dbReference type="InterPro" id="IPR036680">
    <property type="entry name" value="SPOR-like_sf"/>
</dbReference>
<keyword evidence="2" id="KW-1133">Transmembrane helix</keyword>
<dbReference type="GO" id="GO:0032506">
    <property type="term" value="P:cytokinetic process"/>
    <property type="evidence" value="ECO:0007669"/>
    <property type="project" value="TreeGrafter"/>
</dbReference>
<dbReference type="PANTHER" id="PTHR38687:SF1">
    <property type="entry name" value="CELL DIVISION PROTEIN DEDD"/>
    <property type="match status" value="1"/>
</dbReference>
<dbReference type="Proteomes" id="UP000239326">
    <property type="component" value="Chromosome"/>
</dbReference>
<gene>
    <name evidence="4" type="ORF">C6571_00830</name>
</gene>
<feature type="domain" description="SPOR" evidence="3">
    <location>
        <begin position="194"/>
        <end position="272"/>
    </location>
</feature>
<dbReference type="OrthoDB" id="9181370at2"/>
<evidence type="ECO:0000259" key="3">
    <source>
        <dbReference type="PROSITE" id="PS51724"/>
    </source>
</evidence>
<dbReference type="KEGG" id="simp:C6571_00830"/>
<name>A0A2S0MVV2_9BURK</name>
<dbReference type="RefSeq" id="WP_106445011.1">
    <property type="nucleotide sequence ID" value="NZ_CP027669.1"/>
</dbReference>
<feature type="compositionally biased region" description="Pro residues" evidence="1">
    <location>
        <begin position="152"/>
        <end position="161"/>
    </location>
</feature>
<feature type="compositionally biased region" description="Low complexity" evidence="1">
    <location>
        <begin position="114"/>
        <end position="131"/>
    </location>
</feature>
<keyword evidence="5" id="KW-1185">Reference proteome</keyword>
<protein>
    <submittedName>
        <fullName evidence="4">Sporulation protein</fullName>
    </submittedName>
</protein>
<dbReference type="Pfam" id="PF05036">
    <property type="entry name" value="SPOR"/>
    <property type="match status" value="1"/>
</dbReference>
<feature type="region of interest" description="Disordered" evidence="1">
    <location>
        <begin position="103"/>
        <end position="162"/>
    </location>
</feature>
<dbReference type="EMBL" id="CP027669">
    <property type="protein sequence ID" value="AVO40024.1"/>
    <property type="molecule type" value="Genomic_DNA"/>
</dbReference>
<keyword evidence="2" id="KW-0812">Transmembrane</keyword>
<proteinExistence type="predicted"/>
<evidence type="ECO:0000256" key="2">
    <source>
        <dbReference type="SAM" id="Phobius"/>
    </source>
</evidence>
<reference evidence="4 5" key="1">
    <citation type="submission" date="2018-03" db="EMBL/GenBank/DDBJ databases">
        <title>Genome sequencing of Simplicispira sp.</title>
        <authorList>
            <person name="Kim S.-J."/>
            <person name="Heo J."/>
            <person name="Kwon S.-W."/>
        </authorList>
    </citation>
    <scope>NUCLEOTIDE SEQUENCE [LARGE SCALE GENOMIC DNA]</scope>
    <source>
        <strain evidence="4 5">SC1-8</strain>
    </source>
</reference>
<dbReference type="GO" id="GO:0042834">
    <property type="term" value="F:peptidoglycan binding"/>
    <property type="evidence" value="ECO:0007669"/>
    <property type="project" value="InterPro"/>
</dbReference>
<dbReference type="InterPro" id="IPR052521">
    <property type="entry name" value="Cell_div_SPOR-domain"/>
</dbReference>
<evidence type="ECO:0000313" key="4">
    <source>
        <dbReference type="EMBL" id="AVO40024.1"/>
    </source>
</evidence>
<organism evidence="4 5">
    <name type="scientific">Simplicispira suum</name>
    <dbReference type="NCBI Taxonomy" id="2109915"/>
    <lineage>
        <taxon>Bacteria</taxon>
        <taxon>Pseudomonadati</taxon>
        <taxon>Pseudomonadota</taxon>
        <taxon>Betaproteobacteria</taxon>
        <taxon>Burkholderiales</taxon>
        <taxon>Comamonadaceae</taxon>
        <taxon>Simplicispira</taxon>
    </lineage>
</organism>
<accession>A0A2S0MVV2</accession>
<sequence>MAFFKIRWPGQQAAEGKPAKVSRAVRGETVEVMRRRARHRLIGAALLVLIGVVGFPLVFDTQPRPIPVDTRIEIPDRDKVAPLVVPAPQAAAVASVEASAAAQSAPVKREPEPKVAAVPQEKAPVAAAPAAPRKETAPPAFVEARPQSAKPEPMPAPPPAVAPLSEAERARALLEGRSGKTPVVAAAAPAALAAAGGERFIVQVGAFSDESKVREARQKLERAGLTTYTQVVETKDGKRTRVRVGPFQGRAEAEKATAKIKGLGLPASILSL</sequence>
<dbReference type="PANTHER" id="PTHR38687">
    <property type="entry name" value="CELL DIVISION PROTEIN DEDD-RELATED"/>
    <property type="match status" value="1"/>
</dbReference>